<sequence length="122" mass="13262">MEPWDLMIFNEDTSQDFFDELADLDGEEIVEAVADACALVTRDPNITDDDLLIGRAAATIAAIWAGAPYTAGEVVEDYPFIRELIGHGEEQMFTDACDILEAVEVEADLDSFIEALSSADVG</sequence>
<organism evidence="1 2">
    <name type="scientific">Corynebacterium mendelii</name>
    <dbReference type="NCBI Taxonomy" id="2765362"/>
    <lineage>
        <taxon>Bacteria</taxon>
        <taxon>Bacillati</taxon>
        <taxon>Actinomycetota</taxon>
        <taxon>Actinomycetes</taxon>
        <taxon>Mycobacteriales</taxon>
        <taxon>Corynebacteriaceae</taxon>
        <taxon>Corynebacterium</taxon>
    </lineage>
</organism>
<dbReference type="RefSeq" id="WP_207278961.1">
    <property type="nucleotide sequence ID" value="NZ_JAFLEQ010000014.1"/>
</dbReference>
<proteinExistence type="predicted"/>
<dbReference type="Proteomes" id="UP000664332">
    <property type="component" value="Unassembled WGS sequence"/>
</dbReference>
<reference evidence="1" key="1">
    <citation type="submission" date="2021-03" db="EMBL/GenBank/DDBJ databases">
        <authorList>
            <person name="Sun Q."/>
        </authorList>
    </citation>
    <scope>NUCLEOTIDE SEQUENCE</scope>
    <source>
        <strain evidence="1">CCM 8862</strain>
    </source>
</reference>
<keyword evidence="2" id="KW-1185">Reference proteome</keyword>
<name>A0A939E123_9CORY</name>
<evidence type="ECO:0008006" key="3">
    <source>
        <dbReference type="Google" id="ProtNLM"/>
    </source>
</evidence>
<gene>
    <name evidence="1" type="ORF">JZY06_07600</name>
</gene>
<dbReference type="EMBL" id="JAFLEQ010000014">
    <property type="protein sequence ID" value="MBN9644474.1"/>
    <property type="molecule type" value="Genomic_DNA"/>
</dbReference>
<protein>
    <recommendedName>
        <fullName evidence="3">DUF4259 domain-containing protein</fullName>
    </recommendedName>
</protein>
<dbReference type="AlphaFoldDB" id="A0A939E123"/>
<evidence type="ECO:0000313" key="1">
    <source>
        <dbReference type="EMBL" id="MBN9644474.1"/>
    </source>
</evidence>
<accession>A0A939E123</accession>
<evidence type="ECO:0000313" key="2">
    <source>
        <dbReference type="Proteomes" id="UP000664332"/>
    </source>
</evidence>
<comment type="caution">
    <text evidence="1">The sequence shown here is derived from an EMBL/GenBank/DDBJ whole genome shotgun (WGS) entry which is preliminary data.</text>
</comment>